<dbReference type="Pfam" id="PF13332">
    <property type="entry name" value="Fil_haemagg_2"/>
    <property type="match status" value="4"/>
</dbReference>
<feature type="coiled-coil region" evidence="1">
    <location>
        <begin position="2001"/>
        <end position="2028"/>
    </location>
</feature>
<evidence type="ECO:0000259" key="3">
    <source>
        <dbReference type="SMART" id="SM00912"/>
    </source>
</evidence>
<dbReference type="Gene3D" id="2.160.20.10">
    <property type="entry name" value="Single-stranded right-handed beta-helix, Pectin lyase-like"/>
    <property type="match status" value="1"/>
</dbReference>
<evidence type="ECO:0000313" key="4">
    <source>
        <dbReference type="EMBL" id="MBF8176528.1"/>
    </source>
</evidence>
<feature type="domain" description="Filamentous haemagglutinin FhaB/tRNA nuclease CdiA-like TPS" evidence="3">
    <location>
        <begin position="92"/>
        <end position="212"/>
    </location>
</feature>
<gene>
    <name evidence="4" type="ORF">IXC47_02395</name>
</gene>
<feature type="region of interest" description="Disordered" evidence="2">
    <location>
        <begin position="1378"/>
        <end position="1404"/>
    </location>
</feature>
<dbReference type="Pfam" id="PF05860">
    <property type="entry name" value="TPS"/>
    <property type="match status" value="1"/>
</dbReference>
<feature type="compositionally biased region" description="Polar residues" evidence="2">
    <location>
        <begin position="828"/>
        <end position="839"/>
    </location>
</feature>
<feature type="region of interest" description="Disordered" evidence="2">
    <location>
        <begin position="828"/>
        <end position="849"/>
    </location>
</feature>
<dbReference type="InterPro" id="IPR025157">
    <property type="entry name" value="Hemagglutinin_rpt"/>
</dbReference>
<dbReference type="Proteomes" id="UP000657372">
    <property type="component" value="Unassembled WGS sequence"/>
</dbReference>
<dbReference type="NCBIfam" id="TIGR01901">
    <property type="entry name" value="adhes_NPXG"/>
    <property type="match status" value="1"/>
</dbReference>
<dbReference type="InterPro" id="IPR012334">
    <property type="entry name" value="Pectin_lyas_fold"/>
</dbReference>
<organism evidence="4 5">
    <name type="scientific">Herminiimonas contaminans</name>
    <dbReference type="NCBI Taxonomy" id="1111140"/>
    <lineage>
        <taxon>Bacteria</taxon>
        <taxon>Pseudomonadati</taxon>
        <taxon>Pseudomonadota</taxon>
        <taxon>Betaproteobacteria</taxon>
        <taxon>Burkholderiales</taxon>
        <taxon>Oxalobacteraceae</taxon>
        <taxon>Herminiimonas</taxon>
    </lineage>
</organism>
<feature type="compositionally biased region" description="Polar residues" evidence="2">
    <location>
        <begin position="1884"/>
        <end position="1913"/>
    </location>
</feature>
<dbReference type="Pfam" id="PF13018">
    <property type="entry name" value="ESPR"/>
    <property type="match status" value="1"/>
</dbReference>
<reference evidence="4 5" key="1">
    <citation type="submission" date="2020-11" db="EMBL/GenBank/DDBJ databases">
        <title>WGS of Herminiimonas contaminans strain Marseille-Q4544 isolated from planarians Schmidtea mediterranea.</title>
        <authorList>
            <person name="Kangale L."/>
        </authorList>
    </citation>
    <scope>NUCLEOTIDE SEQUENCE [LARGE SCALE GENOMIC DNA]</scope>
    <source>
        <strain evidence="4 5">Marseille-Q4544</strain>
    </source>
</reference>
<dbReference type="SUPFAM" id="SSF51126">
    <property type="entry name" value="Pectin lyase-like"/>
    <property type="match status" value="1"/>
</dbReference>
<evidence type="ECO:0000256" key="1">
    <source>
        <dbReference type="SAM" id="Coils"/>
    </source>
</evidence>
<comment type="caution">
    <text evidence="4">The sequence shown here is derived from an EMBL/GenBank/DDBJ whole genome shotgun (WGS) entry which is preliminary data.</text>
</comment>
<protein>
    <submittedName>
        <fullName evidence="4">Hemagglutinin repeat-containing protein</fullName>
    </submittedName>
</protein>
<dbReference type="SMART" id="SM00912">
    <property type="entry name" value="Haemagg_act"/>
    <property type="match status" value="1"/>
</dbReference>
<dbReference type="InterPro" id="IPR011050">
    <property type="entry name" value="Pectin_lyase_fold/virulence"/>
</dbReference>
<feature type="region of interest" description="Disordered" evidence="2">
    <location>
        <begin position="1230"/>
        <end position="1249"/>
    </location>
</feature>
<dbReference type="InterPro" id="IPR049271">
    <property type="entry name" value="DUF6862"/>
</dbReference>
<evidence type="ECO:0000313" key="5">
    <source>
        <dbReference type="Proteomes" id="UP000657372"/>
    </source>
</evidence>
<dbReference type="InterPro" id="IPR008638">
    <property type="entry name" value="FhaB/CdiA-like_TPS"/>
</dbReference>
<dbReference type="RefSeq" id="WP_195874585.1">
    <property type="nucleotide sequence ID" value="NZ_JADOEL010000002.1"/>
</dbReference>
<feature type="region of interest" description="Disordered" evidence="2">
    <location>
        <begin position="1884"/>
        <end position="1915"/>
    </location>
</feature>
<feature type="compositionally biased region" description="Low complexity" evidence="2">
    <location>
        <begin position="1234"/>
        <end position="1246"/>
    </location>
</feature>
<evidence type="ECO:0000256" key="2">
    <source>
        <dbReference type="SAM" id="MobiDB-lite"/>
    </source>
</evidence>
<proteinExistence type="predicted"/>
<name>A0ABS0ENV2_9BURK</name>
<dbReference type="EMBL" id="JADOEL010000002">
    <property type="protein sequence ID" value="MBF8176528.1"/>
    <property type="molecule type" value="Genomic_DNA"/>
</dbReference>
<keyword evidence="1" id="KW-0175">Coiled coil</keyword>
<dbReference type="Pfam" id="PF21726">
    <property type="entry name" value="DUF6862"/>
    <property type="match status" value="1"/>
</dbReference>
<sequence length="2427" mass="250237">MNKHLYRIVFNKARGIMMAVAENVSAYGKGDAASSAVIRPMVEQIDLRLKSISFAAKLTTGVMTVIMPFAHAQIVADPTAPNNQRPTIVQTANGLPQVNIQTPSAAGVSRNTYSQFDVQSNGAILNNSRDNVLTQTGGWVQGNPWLSGGAARVILNEVNSSNPSHLRGYVEVAGQKAEVIIANPAGIQINGGGFINADRVTLTTGTATSNPVNNGSLESYRITQGTISVEGLGLDTRGATYTDILARSVQVNAGIWANKLKVVTGANDVSVNGTDYPGNVAQGITPIAGAGPTPQFSLDVAALGGMYAGHIYLVGSESGMGVRNQGAINANGGNLVLLSNGFLTNEGAILAASSNGNGGKLHIETAGNITNSGAQAVIRAQDQADLVTTGELFNTVDARIDANNNLAITADTLSNAGKLGATDKLIVNATNIDNAATGEMAANTANLTAANKLSNRGLIDGTETVLRVDQLDNIGTGRIYGDQLAIAANTLNNDSETLTGLRSDAVIAARQRMDLGVGTLNNRDGSLLFSAGTEETALNIGRSLDAQAHATGTADVVTNQAATIESMGGLTITAGKINNLNPDFSTRTDTTSESTYIHYIRLGGTRYLESALGRCFKCASDRFDDGDPSLPRLEYVAPSSAYPFEAGFSRVPYQLNTYEYYETEVGGMTVQVPYLYPADSPVWALFGVAVGDQVTLRSYLQSYNQSIISRAYRDFYQIWVTSTQTVQTVVDNPGTPGRIISAGGMKLAGAAVLNDNSQIMAGGNLDISGASLTNTETMGQKVVTDFGSFRGDSVKYKGYGIHAGYFGSGAYAEVTESVTTKLDTSVAKGNTSVSGTGTQVAGPRTPPSSSLLILNPDPYDSHIYKGDPRFNNQQQWLSSDYMLQELATDPNTIKKRLGDGFYEQMLIREQVAELTGRRFLDGYASDEAQYQALMQAGAAYAKQWELVPGVSLTPAQMAALTSDIVWLVAQEVVLPDGTTTTALVPQVYVVPRPGDLSTGGSLLAGQNVNIQLSGDLKNSGTIAGRNVMQINADNVQNFGDIVGKTVNVAAQEDLLNIGGSIVANDSLTASAGRDFVIESTTSTGTASSGRSSSSLTQIDRVAGLYVTGDKGILVASAGNDFSVLAGVLASSGDIQVSTGNNMNLGTVETAYKSDLTANDRNYMRASGTQDVGSQIVSVGKTTLTAGNNFDAKAATVNAIGDLSVNAAGDIQIAEGRATSQSDDARYAKSKGFLSSSSTESREQSSSNTAIGSYFGGDNVTITSGGSAVIRGSTIIGDADTKIAADKDLIIEAAISSSQSSTFSDSRKGSLISSKENKKTTETYNTQVVGSSVAGNNVTLSAGSDIAVIGSQVDAVKDVIVSAGQDVLIAAAIEDHNTAQTSETKRSGFSGSFQTGLSVGSSKSNQTLDQQGQLAITSSISGNNVKINADRDVDVLGSAVLADKDINIAAGRNINIDVVKETQSTTSTSQSSSTRIGLHPSLSGSMTILGINSEKQNGQADGQSSVTSLLSANSGNLTMVAGNAGTRDATITTRGADLLAGNAITLEADRIDLLAARDTSSSSNQAESKSFTVGSKPAGQIGGLINSAIESAMAASQGSGNDRLDNALALKAGYDTYKAIEKSAALANGFKDLAQGADPGGAAFGVSISVGSSKSSSSSSSASTEVTGTNLQAKSIDLNARQTDITMEGAKLQAETINLEAKRDVILVAAANTSEVHSVNKSSSASVGITVGIGQQSGISLQLGVQNAKGKANGEETTYDNTLITATDKLTIKSGNDTTLQGAQLAAQQVKMEVGGDLTIQTLQDQSKYESEQKSSGFGLSLCIPPFCVGASSVSVNTSNQSIKHNYQSAQGQSGISVGDGGFDITVANATDLVGAAITSTADKTKNNLSTGSLSSSDLNNVQDTATKSSSFSGTAALGPGATISENLTKLGNDSALNLLGNAAANKALPKDGHEQSQTLSVISPANITITGSNAEQNAQSQQTAEELTSRDASIANGALTNTLTLQQAAELEKKLQQARLEDQAARMMGELGQKMAEDIGTYANNKVLALMSDAEKALDSGNVALANELNAEAEKWNEGGIYRVGLHTVVGGVSGGAGGALGAGFSAELIPEIAKSIDALDIPVDAKQALITLAGAAVGSTVGGAAGAATGLNQTVNNYLNHVRPKMLQLSEKELYDNAAAACSSGNNSDACNKRNELALLSAQRDAIFQAVCGSGPSTDCNQLISQAKAMGNIVGGKYGSVVYANSPDVSLGLNMQPIGPSDLNKAYANAFQYQQALSLQDGLYLAGSGYVGGKLAASTLDMWNAYRAASAAYSSGAALGTGVTVGGVSYTASAAFNALYDERFGSGQPFGVGFDQRFSYGGLGTSAAIGGLTGLYGTAMFGWAGVPNSITNVMTLPGAIIRINSALLGKTAGEAMHSILKSSNNR</sequence>
<dbReference type="InterPro" id="IPR024973">
    <property type="entry name" value="ESPR"/>
</dbReference>
<keyword evidence="5" id="KW-1185">Reference proteome</keyword>
<accession>A0ABS0ENV2</accession>